<protein>
    <recommendedName>
        <fullName evidence="1">ATPase AAA-type core domain-containing protein</fullName>
    </recommendedName>
</protein>
<reference evidence="2 3" key="1">
    <citation type="submission" date="2012-06" db="EMBL/GenBank/DDBJ databases">
        <title>The Genome Sequence of Aeromonas veronii AMC34.</title>
        <authorList>
            <consortium name="The Broad Institute Genome Sequencing Platform"/>
            <person name="Earl A."/>
            <person name="Ward D."/>
            <person name="Feldgarden M."/>
            <person name="Gevers D."/>
            <person name="Graf J."/>
            <person name="Tomasi A."/>
            <person name="Horneman A."/>
            <person name="Walker B."/>
            <person name="Young S.K."/>
            <person name="Zeng Q."/>
            <person name="Gargeya S."/>
            <person name="Fitzgerald M."/>
            <person name="Haas B."/>
            <person name="Abouelleil A."/>
            <person name="Alvarado L."/>
            <person name="Arachchi H.M."/>
            <person name="Berlin A.M."/>
            <person name="Chapman S.B."/>
            <person name="Goldberg J."/>
            <person name="Griggs A."/>
            <person name="Gujja S."/>
            <person name="Hansen M."/>
            <person name="Howarth C."/>
            <person name="Imamovic A."/>
            <person name="Larimer J."/>
            <person name="McCowan C."/>
            <person name="Montmayeur A."/>
            <person name="Murphy C."/>
            <person name="Neiman D."/>
            <person name="Pearson M."/>
            <person name="Priest M."/>
            <person name="Roberts A."/>
            <person name="Saif S."/>
            <person name="Shea T."/>
            <person name="Sisk P."/>
            <person name="Sykes S."/>
            <person name="Wortman J."/>
            <person name="Nusbaum C."/>
            <person name="Birren B."/>
        </authorList>
    </citation>
    <scope>NUCLEOTIDE SEQUENCE [LARGE SCALE GENOMIC DNA]</scope>
    <source>
        <strain evidence="2 3">AMC34</strain>
    </source>
</reference>
<dbReference type="AlphaFoldDB" id="K1IXC3"/>
<feature type="domain" description="ATPase AAA-type core" evidence="1">
    <location>
        <begin position="28"/>
        <end position="165"/>
    </location>
</feature>
<dbReference type="InterPro" id="IPR027417">
    <property type="entry name" value="P-loop_NTPase"/>
</dbReference>
<sequence>MKAYSGPDTALANYLQYYSSLKSPGYAVLITGPWGVGKTYQVKKIIPETDRYFVSLYGIDSVNGIHDAVLASCLPSLNASEHLSTLGDVGKAMGDKFALAGFANSVLNIFLRQRLKPDKIIIFDDLERSSLWHSSKKELLGAINHYVEHQGFRVIVICHDEKIEDQLAEFKEKTFGHTIKVEPQIDAALSAFLEDIQNDISRNFVSSKRDLIEEIWRQSKESSLRILRHVINDVARLHSTLSEKHLNNNDAIEHIIKFFCALDIEVRAGTLNRDSIASRWEKYLNRVVGINGKNDEHPLVDIIKKYSSSDITGTILSDEIITSTLIDGIFDADAICE</sequence>
<dbReference type="Proteomes" id="UP000006087">
    <property type="component" value="Unassembled WGS sequence"/>
</dbReference>
<evidence type="ECO:0000313" key="2">
    <source>
        <dbReference type="EMBL" id="EKB18793.1"/>
    </source>
</evidence>
<gene>
    <name evidence="2" type="ORF">HMPREF1168_02567</name>
</gene>
<dbReference type="Gene3D" id="3.40.50.300">
    <property type="entry name" value="P-loop containing nucleotide triphosphate hydrolases"/>
    <property type="match status" value="1"/>
</dbReference>
<accession>K1IXC3</accession>
<dbReference type="PATRIC" id="fig|1073383.3.peg.2587"/>
<name>K1IXC3_AERVE</name>
<dbReference type="HOGENOM" id="CLU_908326_0_0_6"/>
<dbReference type="InterPro" id="IPR003959">
    <property type="entry name" value="ATPase_AAA_core"/>
</dbReference>
<dbReference type="EMBL" id="AGWU01000020">
    <property type="protein sequence ID" value="EKB18793.1"/>
    <property type="molecule type" value="Genomic_DNA"/>
</dbReference>
<evidence type="ECO:0000259" key="1">
    <source>
        <dbReference type="Pfam" id="PF00004"/>
    </source>
</evidence>
<organism evidence="2 3">
    <name type="scientific">Aeromonas veronii AMC34</name>
    <dbReference type="NCBI Taxonomy" id="1073383"/>
    <lineage>
        <taxon>Bacteria</taxon>
        <taxon>Pseudomonadati</taxon>
        <taxon>Pseudomonadota</taxon>
        <taxon>Gammaproteobacteria</taxon>
        <taxon>Aeromonadales</taxon>
        <taxon>Aeromonadaceae</taxon>
        <taxon>Aeromonas</taxon>
    </lineage>
</organism>
<dbReference type="SUPFAM" id="SSF52540">
    <property type="entry name" value="P-loop containing nucleoside triphosphate hydrolases"/>
    <property type="match status" value="1"/>
</dbReference>
<proteinExistence type="predicted"/>
<evidence type="ECO:0000313" key="3">
    <source>
        <dbReference type="Proteomes" id="UP000006087"/>
    </source>
</evidence>
<comment type="caution">
    <text evidence="2">The sequence shown here is derived from an EMBL/GenBank/DDBJ whole genome shotgun (WGS) entry which is preliminary data.</text>
</comment>
<dbReference type="Pfam" id="PF00004">
    <property type="entry name" value="AAA"/>
    <property type="match status" value="1"/>
</dbReference>